<organism evidence="2 3">
    <name type="scientific">Stenotrophomonas rhizophila</name>
    <dbReference type="NCBI Taxonomy" id="216778"/>
    <lineage>
        <taxon>Bacteria</taxon>
        <taxon>Pseudomonadati</taxon>
        <taxon>Pseudomonadota</taxon>
        <taxon>Gammaproteobacteria</taxon>
        <taxon>Lysobacterales</taxon>
        <taxon>Lysobacteraceae</taxon>
        <taxon>Stenotrophomonas</taxon>
    </lineage>
</organism>
<feature type="transmembrane region" description="Helical" evidence="1">
    <location>
        <begin position="173"/>
        <end position="195"/>
    </location>
</feature>
<sequence length="239" mass="26411">MAHFRSDYVVKSANRTGGHAVGVLPSRRENVVRTLSRVVGWLVVVLVSAEFLLAAYGKYGLLDSPAYGRFVDRHGWLRLHLAGGVVAIVTGPIQLLARWWWERPALHRRVGYLYFGGVLTASAAAAGLIATTPAPLSIKIGFAGTALAWLTTALLAMIAIHRGRVERHRTWMIRNYAVTLAPVLFRLMLPVAIASGLAPSGALISCLLWASWLLPLVTVEAFRRRERDPLKHDYITFLR</sequence>
<evidence type="ECO:0000313" key="2">
    <source>
        <dbReference type="EMBL" id="MDQ1109567.1"/>
    </source>
</evidence>
<evidence type="ECO:0000313" key="3">
    <source>
        <dbReference type="Proteomes" id="UP001226084"/>
    </source>
</evidence>
<gene>
    <name evidence="2" type="ORF">QE424_002726</name>
</gene>
<feature type="transmembrane region" description="Helical" evidence="1">
    <location>
        <begin position="112"/>
        <end position="134"/>
    </location>
</feature>
<keyword evidence="1" id="KW-0812">Transmembrane</keyword>
<evidence type="ECO:0000256" key="1">
    <source>
        <dbReference type="SAM" id="Phobius"/>
    </source>
</evidence>
<feature type="transmembrane region" description="Helical" evidence="1">
    <location>
        <begin position="140"/>
        <end position="161"/>
    </location>
</feature>
<dbReference type="RefSeq" id="WP_307107361.1">
    <property type="nucleotide sequence ID" value="NZ_JAUTAS010000001.1"/>
</dbReference>
<reference evidence="2" key="1">
    <citation type="submission" date="2023-07" db="EMBL/GenBank/DDBJ databases">
        <title>Functional and genomic diversity of the sorghum phyllosphere microbiome.</title>
        <authorList>
            <person name="Shade A."/>
        </authorList>
    </citation>
    <scope>NUCLEOTIDE SEQUENCE</scope>
    <source>
        <strain evidence="2">SORGH_AS_0457</strain>
    </source>
</reference>
<keyword evidence="1" id="KW-1133">Transmembrane helix</keyword>
<feature type="transmembrane region" description="Helical" evidence="1">
    <location>
        <begin position="79"/>
        <end position="100"/>
    </location>
</feature>
<feature type="transmembrane region" description="Helical" evidence="1">
    <location>
        <begin position="38"/>
        <end position="59"/>
    </location>
</feature>
<accession>A0AAP5AKC5</accession>
<dbReference type="Pfam" id="PF10067">
    <property type="entry name" value="DUF2306"/>
    <property type="match status" value="1"/>
</dbReference>
<keyword evidence="1" id="KW-0472">Membrane</keyword>
<feature type="transmembrane region" description="Helical" evidence="1">
    <location>
        <begin position="201"/>
        <end position="222"/>
    </location>
</feature>
<comment type="caution">
    <text evidence="2">The sequence shown here is derived from an EMBL/GenBank/DDBJ whole genome shotgun (WGS) entry which is preliminary data.</text>
</comment>
<dbReference type="AlphaFoldDB" id="A0AAP5AKC5"/>
<protein>
    <submittedName>
        <fullName evidence="2">MFS family permease</fullName>
    </submittedName>
</protein>
<proteinExistence type="predicted"/>
<dbReference type="Proteomes" id="UP001226084">
    <property type="component" value="Unassembled WGS sequence"/>
</dbReference>
<dbReference type="EMBL" id="JAUTAS010000001">
    <property type="protein sequence ID" value="MDQ1109567.1"/>
    <property type="molecule type" value="Genomic_DNA"/>
</dbReference>
<name>A0AAP5AKC5_9GAMM</name>
<dbReference type="InterPro" id="IPR018750">
    <property type="entry name" value="DUF2306_membrane"/>
</dbReference>